<dbReference type="Gene3D" id="3.30.760.10">
    <property type="entry name" value="RNA Cap, Translation Initiation Factor Eif4e"/>
    <property type="match status" value="1"/>
</dbReference>
<dbReference type="PANTHER" id="PTHR11960">
    <property type="entry name" value="EUKARYOTIC TRANSLATION INITIATION FACTOR 4E RELATED"/>
    <property type="match status" value="1"/>
</dbReference>
<sequence length="161" mass="19118">MSNDEYPLNDSWALYYHLINNNNWDINSYVKMSTFTSLQQIIENYKYIDEDICKKSMLFLMRKNINPIWEDSNNINGACYSFKISNKIICNVWKNISYSLVSENLLNENENLINGISISPKKFFCILKIWVSDKNYNKLNFKNDNLSKLDYIFKLNCENSQ</sequence>
<keyword evidence="1" id="KW-0648">Protein biosynthesis</keyword>
<keyword evidence="1" id="KW-0694">RNA-binding</keyword>
<dbReference type="InterPro" id="IPR001040">
    <property type="entry name" value="TIF_eIF_4E"/>
</dbReference>
<evidence type="ECO:0008006" key="4">
    <source>
        <dbReference type="Google" id="ProtNLM"/>
    </source>
</evidence>
<accession>A0A9E8JYY3</accession>
<evidence type="ECO:0000313" key="2">
    <source>
        <dbReference type="EMBL" id="UZT28802.1"/>
    </source>
</evidence>
<evidence type="ECO:0000256" key="1">
    <source>
        <dbReference type="RuleBase" id="RU004374"/>
    </source>
</evidence>
<keyword evidence="1" id="KW-0396">Initiation factor</keyword>
<comment type="similarity">
    <text evidence="1">Belongs to the eukaryotic initiation factor 4E family.</text>
</comment>
<dbReference type="GO" id="GO:0000340">
    <property type="term" value="F:RNA 7-methylguanosine cap binding"/>
    <property type="evidence" value="ECO:0007669"/>
    <property type="project" value="TreeGrafter"/>
</dbReference>
<name>A0A9E8JYY3_9VIRU</name>
<dbReference type="EMBL" id="OP765584">
    <property type="protein sequence ID" value="UZT29078.1"/>
    <property type="molecule type" value="Genomic_DNA"/>
</dbReference>
<protein>
    <recommendedName>
        <fullName evidence="4">Eukaryotic translation initiation factor 4E</fullName>
    </recommendedName>
</protein>
<organism evidence="2">
    <name type="scientific">Nucleocytoviricota sp</name>
    <dbReference type="NCBI Taxonomy" id="2809609"/>
    <lineage>
        <taxon>Viruses</taxon>
        <taxon>Varidnaviria</taxon>
        <taxon>Bamfordvirae</taxon>
        <taxon>Nucleocytoviricota</taxon>
    </lineage>
</organism>
<dbReference type="EMBL" id="OP765507">
    <property type="protein sequence ID" value="UZT28802.1"/>
    <property type="molecule type" value="Genomic_DNA"/>
</dbReference>
<dbReference type="SUPFAM" id="SSF55418">
    <property type="entry name" value="eIF4e-like"/>
    <property type="match status" value="1"/>
</dbReference>
<reference evidence="2" key="1">
    <citation type="submission" date="2022-10" db="EMBL/GenBank/DDBJ databases">
        <title>Genomics discovery of giant fungal viruses from subsurface oceanic crustal fluids.</title>
        <authorList>
            <person name="Bhattacharjee A.S."/>
            <person name="Schulz F."/>
            <person name="Woyke T."/>
            <person name="Orcutt B.N."/>
            <person name="Matinez Martinez J."/>
        </authorList>
    </citation>
    <scope>NUCLEOTIDE SEQUENCE</scope>
    <source>
        <strain evidence="2">VSAG1.JdFR</strain>
        <strain evidence="3">VSAG8.JdFR</strain>
    </source>
</reference>
<evidence type="ECO:0000313" key="3">
    <source>
        <dbReference type="EMBL" id="UZT29078.1"/>
    </source>
</evidence>
<proteinExistence type="inferred from homology"/>
<dbReference type="InterPro" id="IPR023398">
    <property type="entry name" value="TIF_eIF4e-like"/>
</dbReference>
<dbReference type="Pfam" id="PF01652">
    <property type="entry name" value="IF4E"/>
    <property type="match status" value="1"/>
</dbReference>